<dbReference type="KEGG" id="lhf:JCM16775_0541"/>
<dbReference type="EMBL" id="AP019823">
    <property type="protein sequence ID" value="BBM37846.1"/>
    <property type="molecule type" value="Genomic_DNA"/>
</dbReference>
<evidence type="ECO:0000313" key="1">
    <source>
        <dbReference type="EMBL" id="BBM37846.1"/>
    </source>
</evidence>
<organism evidence="1 2">
    <name type="scientific">Leptotrichia hofstadii</name>
    <dbReference type="NCBI Taxonomy" id="157688"/>
    <lineage>
        <taxon>Bacteria</taxon>
        <taxon>Fusobacteriati</taxon>
        <taxon>Fusobacteriota</taxon>
        <taxon>Fusobacteriia</taxon>
        <taxon>Fusobacteriales</taxon>
        <taxon>Leptotrichiaceae</taxon>
        <taxon>Leptotrichia</taxon>
    </lineage>
</organism>
<proteinExistence type="predicted"/>
<sequence length="208" mass="23750">MKNKLLIAILTFAISSFLFSYPVFRSDKVSLSESELQKNNAQIEKLLSPENLFQVTDEEVTAFLGFSSPNEVRVMRILMEEQFKDASFMITKIEYRSNTVAAVSYESNVKNLSERDYNAIIKTIGFKFKQKYGFNISEISKKSSSKIQEQLYLKDVFSITADTAHAEIAKIKTYKRKSGFIMLSKTKNGWDISSQGMGMSFGKVYKIK</sequence>
<dbReference type="AlphaFoldDB" id="A0A510JFE9"/>
<dbReference type="Proteomes" id="UP000321892">
    <property type="component" value="Chromosome"/>
</dbReference>
<gene>
    <name evidence="1" type="ORF">JCM16775_0541</name>
</gene>
<protein>
    <submittedName>
        <fullName evidence="1">Uncharacterized protein</fullName>
    </submittedName>
</protein>
<accession>A0A510JFE9</accession>
<evidence type="ECO:0000313" key="2">
    <source>
        <dbReference type="Proteomes" id="UP000321892"/>
    </source>
</evidence>
<keyword evidence="2" id="KW-1185">Reference proteome</keyword>
<dbReference type="RefSeq" id="WP_026745805.1">
    <property type="nucleotide sequence ID" value="NZ_AP019823.1"/>
</dbReference>
<reference evidence="1 2" key="1">
    <citation type="submission" date="2019-07" db="EMBL/GenBank/DDBJ databases">
        <title>Complete Genome Sequence of Leptotrichia hofstadii Strain JCM16775.</title>
        <authorList>
            <person name="Watanabe S."/>
            <person name="Cui L."/>
        </authorList>
    </citation>
    <scope>NUCLEOTIDE SEQUENCE [LARGE SCALE GENOMIC DNA]</scope>
    <source>
        <strain evidence="1 2">JCM16775</strain>
    </source>
</reference>
<name>A0A510JFE9_9FUSO</name>